<name>A0AAN6MA04_9PEZI</name>
<sequence length="245" mass="26128">MPPPVEEEDESDVESQTSSDNESIPDGDVDELAGARDPNWPDPVSTGHGTGVLVHSGKWKVGLEDDGPPSKAQRTDAADGERGDDGDEDEVNEDNENDENEDDEEDDEDETENGEDHQDIPNSANYAQQSFSLSAAPVPDAAPAGQPSDPPTPKDRWSSTMIPTPHAAALAVYRAAYPHLRLRSIHPESVIATLASAPNQVSYLMQATGDEVPKGGACEKRARNRGVYIGACVVVRDSTIMGITG</sequence>
<feature type="non-terminal residue" evidence="2">
    <location>
        <position position="245"/>
    </location>
</feature>
<accession>A0AAN6MA04</accession>
<dbReference type="AlphaFoldDB" id="A0AAN6MA04"/>
<dbReference type="Proteomes" id="UP001303889">
    <property type="component" value="Unassembled WGS sequence"/>
</dbReference>
<feature type="compositionally biased region" description="Acidic residues" evidence="1">
    <location>
        <begin position="84"/>
        <end position="113"/>
    </location>
</feature>
<feature type="compositionally biased region" description="Basic and acidic residues" evidence="1">
    <location>
        <begin position="73"/>
        <end position="83"/>
    </location>
</feature>
<proteinExistence type="predicted"/>
<keyword evidence="3" id="KW-1185">Reference proteome</keyword>
<feature type="region of interest" description="Disordered" evidence="1">
    <location>
        <begin position="136"/>
        <end position="160"/>
    </location>
</feature>
<gene>
    <name evidence="2" type="ORF">C8A05DRAFT_39826</name>
</gene>
<protein>
    <submittedName>
        <fullName evidence="2">Uncharacterized protein</fullName>
    </submittedName>
</protein>
<organism evidence="2 3">
    <name type="scientific">Staphylotrichum tortipilum</name>
    <dbReference type="NCBI Taxonomy" id="2831512"/>
    <lineage>
        <taxon>Eukaryota</taxon>
        <taxon>Fungi</taxon>
        <taxon>Dikarya</taxon>
        <taxon>Ascomycota</taxon>
        <taxon>Pezizomycotina</taxon>
        <taxon>Sordariomycetes</taxon>
        <taxon>Sordariomycetidae</taxon>
        <taxon>Sordariales</taxon>
        <taxon>Chaetomiaceae</taxon>
        <taxon>Staphylotrichum</taxon>
    </lineage>
</organism>
<reference evidence="2" key="1">
    <citation type="journal article" date="2023" name="Mol. Phylogenet. Evol.">
        <title>Genome-scale phylogeny and comparative genomics of the fungal order Sordariales.</title>
        <authorList>
            <person name="Hensen N."/>
            <person name="Bonometti L."/>
            <person name="Westerberg I."/>
            <person name="Brannstrom I.O."/>
            <person name="Guillou S."/>
            <person name="Cros-Aarteil S."/>
            <person name="Calhoun S."/>
            <person name="Haridas S."/>
            <person name="Kuo A."/>
            <person name="Mondo S."/>
            <person name="Pangilinan J."/>
            <person name="Riley R."/>
            <person name="LaButti K."/>
            <person name="Andreopoulos B."/>
            <person name="Lipzen A."/>
            <person name="Chen C."/>
            <person name="Yan M."/>
            <person name="Daum C."/>
            <person name="Ng V."/>
            <person name="Clum A."/>
            <person name="Steindorff A."/>
            <person name="Ohm R.A."/>
            <person name="Martin F."/>
            <person name="Silar P."/>
            <person name="Natvig D.O."/>
            <person name="Lalanne C."/>
            <person name="Gautier V."/>
            <person name="Ament-Velasquez S.L."/>
            <person name="Kruys A."/>
            <person name="Hutchinson M.I."/>
            <person name="Powell A.J."/>
            <person name="Barry K."/>
            <person name="Miller A.N."/>
            <person name="Grigoriev I.V."/>
            <person name="Debuchy R."/>
            <person name="Gladieux P."/>
            <person name="Hiltunen Thoren M."/>
            <person name="Johannesson H."/>
        </authorList>
    </citation>
    <scope>NUCLEOTIDE SEQUENCE</scope>
    <source>
        <strain evidence="2">CBS 103.79</strain>
    </source>
</reference>
<feature type="region of interest" description="Disordered" evidence="1">
    <location>
        <begin position="1"/>
        <end position="122"/>
    </location>
</feature>
<comment type="caution">
    <text evidence="2">The sequence shown here is derived from an EMBL/GenBank/DDBJ whole genome shotgun (WGS) entry which is preliminary data.</text>
</comment>
<reference evidence="2" key="2">
    <citation type="submission" date="2023-05" db="EMBL/GenBank/DDBJ databases">
        <authorList>
            <consortium name="Lawrence Berkeley National Laboratory"/>
            <person name="Steindorff A."/>
            <person name="Hensen N."/>
            <person name="Bonometti L."/>
            <person name="Westerberg I."/>
            <person name="Brannstrom I.O."/>
            <person name="Guillou S."/>
            <person name="Cros-Aarteil S."/>
            <person name="Calhoun S."/>
            <person name="Haridas S."/>
            <person name="Kuo A."/>
            <person name="Mondo S."/>
            <person name="Pangilinan J."/>
            <person name="Riley R."/>
            <person name="Labutti K."/>
            <person name="Andreopoulos B."/>
            <person name="Lipzen A."/>
            <person name="Chen C."/>
            <person name="Yanf M."/>
            <person name="Daum C."/>
            <person name="Ng V."/>
            <person name="Clum A."/>
            <person name="Ohm R."/>
            <person name="Martin F."/>
            <person name="Silar P."/>
            <person name="Natvig D."/>
            <person name="Lalanne C."/>
            <person name="Gautier V."/>
            <person name="Ament-Velasquez S.L."/>
            <person name="Kruys A."/>
            <person name="Hutchinson M.I."/>
            <person name="Powell A.J."/>
            <person name="Barry K."/>
            <person name="Miller A.N."/>
            <person name="Grigoriev I.V."/>
            <person name="Debuchy R."/>
            <person name="Gladieux P."/>
            <person name="Thoren M.H."/>
            <person name="Johannesson H."/>
        </authorList>
    </citation>
    <scope>NUCLEOTIDE SEQUENCE</scope>
    <source>
        <strain evidence="2">CBS 103.79</strain>
    </source>
</reference>
<evidence type="ECO:0000313" key="2">
    <source>
        <dbReference type="EMBL" id="KAK3896622.1"/>
    </source>
</evidence>
<evidence type="ECO:0000313" key="3">
    <source>
        <dbReference type="Proteomes" id="UP001303889"/>
    </source>
</evidence>
<feature type="compositionally biased region" description="Acidic residues" evidence="1">
    <location>
        <begin position="1"/>
        <end position="13"/>
    </location>
</feature>
<evidence type="ECO:0000256" key="1">
    <source>
        <dbReference type="SAM" id="MobiDB-lite"/>
    </source>
</evidence>
<dbReference type="EMBL" id="MU856487">
    <property type="protein sequence ID" value="KAK3896622.1"/>
    <property type="molecule type" value="Genomic_DNA"/>
</dbReference>